<reference evidence="2 3" key="2">
    <citation type="journal article" date="2019" name="G3 (Bethesda)">
        <title>Hybrid Assembly of the Genome of the Entomopathogenic Nematode Steinernema carpocapsae Identifies the X-Chromosome.</title>
        <authorList>
            <person name="Serra L."/>
            <person name="Macchietto M."/>
            <person name="Macias-Munoz A."/>
            <person name="McGill C.J."/>
            <person name="Rodriguez I.M."/>
            <person name="Rodriguez B."/>
            <person name="Murad R."/>
            <person name="Mortazavi A."/>
        </authorList>
    </citation>
    <scope>NUCLEOTIDE SEQUENCE [LARGE SCALE GENOMIC DNA]</scope>
    <source>
        <strain evidence="2 3">ALL</strain>
    </source>
</reference>
<keyword evidence="3" id="KW-1185">Reference proteome</keyword>
<evidence type="ECO:0000256" key="1">
    <source>
        <dbReference type="SAM" id="MobiDB-lite"/>
    </source>
</evidence>
<feature type="compositionally biased region" description="Basic and acidic residues" evidence="1">
    <location>
        <begin position="19"/>
        <end position="33"/>
    </location>
</feature>
<organism evidence="2 3">
    <name type="scientific">Steinernema carpocapsae</name>
    <name type="common">Entomopathogenic nematode</name>
    <dbReference type="NCBI Taxonomy" id="34508"/>
    <lineage>
        <taxon>Eukaryota</taxon>
        <taxon>Metazoa</taxon>
        <taxon>Ecdysozoa</taxon>
        <taxon>Nematoda</taxon>
        <taxon>Chromadorea</taxon>
        <taxon>Rhabditida</taxon>
        <taxon>Tylenchina</taxon>
        <taxon>Panagrolaimomorpha</taxon>
        <taxon>Strongyloidoidea</taxon>
        <taxon>Steinernematidae</taxon>
        <taxon>Steinernema</taxon>
    </lineage>
</organism>
<reference evidence="2 3" key="1">
    <citation type="journal article" date="2015" name="Genome Biol.">
        <title>Comparative genomics of Steinernema reveals deeply conserved gene regulatory networks.</title>
        <authorList>
            <person name="Dillman A.R."/>
            <person name="Macchietto M."/>
            <person name="Porter C.F."/>
            <person name="Rogers A."/>
            <person name="Williams B."/>
            <person name="Antoshechkin I."/>
            <person name="Lee M.M."/>
            <person name="Goodwin Z."/>
            <person name="Lu X."/>
            <person name="Lewis E.E."/>
            <person name="Goodrich-Blair H."/>
            <person name="Stock S.P."/>
            <person name="Adams B.J."/>
            <person name="Sternberg P.W."/>
            <person name="Mortazavi A."/>
        </authorList>
    </citation>
    <scope>NUCLEOTIDE SEQUENCE [LARGE SCALE GENOMIC DNA]</scope>
    <source>
        <strain evidence="2 3">ALL</strain>
    </source>
</reference>
<proteinExistence type="predicted"/>
<sequence>MSRSRTLSPPILKRLMTQNDRDVSKPPRGERSIGHPGNYPTTRVDRLSFFPTPLCLSARIVTRNGRAGSDCTKVLVRTKISSGQQETFLIFGLAKWRRVFEPLLRFMEYGFQP</sequence>
<accession>A0A4U5LU76</accession>
<gene>
    <name evidence="2" type="ORF">L596_029289</name>
</gene>
<evidence type="ECO:0000313" key="3">
    <source>
        <dbReference type="Proteomes" id="UP000298663"/>
    </source>
</evidence>
<dbReference type="EMBL" id="AZBU02000012">
    <property type="protein sequence ID" value="TKR59650.1"/>
    <property type="molecule type" value="Genomic_DNA"/>
</dbReference>
<feature type="region of interest" description="Disordered" evidence="1">
    <location>
        <begin position="1"/>
        <end position="40"/>
    </location>
</feature>
<name>A0A4U5LU76_STECR</name>
<comment type="caution">
    <text evidence="2">The sequence shown here is derived from an EMBL/GenBank/DDBJ whole genome shotgun (WGS) entry which is preliminary data.</text>
</comment>
<evidence type="ECO:0000313" key="2">
    <source>
        <dbReference type="EMBL" id="TKR59650.1"/>
    </source>
</evidence>
<dbReference type="AlphaFoldDB" id="A0A4U5LU76"/>
<protein>
    <submittedName>
        <fullName evidence="2">Uncharacterized protein</fullName>
    </submittedName>
</protein>
<dbReference type="Proteomes" id="UP000298663">
    <property type="component" value="Unassembled WGS sequence"/>
</dbReference>